<comment type="caution">
    <text evidence="1">The sequence shown here is derived from an EMBL/GenBank/DDBJ whole genome shotgun (WGS) entry which is preliminary data.</text>
</comment>
<organism evidence="1 2">
    <name type="scientific">Paenibacillus lutrae</name>
    <dbReference type="NCBI Taxonomy" id="2078573"/>
    <lineage>
        <taxon>Bacteria</taxon>
        <taxon>Bacillati</taxon>
        <taxon>Bacillota</taxon>
        <taxon>Bacilli</taxon>
        <taxon>Bacillales</taxon>
        <taxon>Paenibacillaceae</taxon>
        <taxon>Paenibacillus</taxon>
    </lineage>
</organism>
<reference evidence="1 2" key="1">
    <citation type="journal article" date="2019" name="Microorganisms">
        <title>Paenibacillus lutrae sp. nov., A Chitinolytic Species Isolated from A River Otter in Castril Natural Park, Granada, Spain.</title>
        <authorList>
            <person name="Rodriguez M."/>
            <person name="Reina J.C."/>
            <person name="Bejar V."/>
            <person name="Llamas I."/>
        </authorList>
    </citation>
    <scope>NUCLEOTIDE SEQUENCE [LARGE SCALE GENOMIC DNA]</scope>
    <source>
        <strain evidence="1 2">N10</strain>
    </source>
</reference>
<gene>
    <name evidence="1" type="ORF">EDM21_09825</name>
</gene>
<dbReference type="OrthoDB" id="2624539at2"/>
<accession>A0A7X3JZA7</accession>
<sequence>MNVSLSKSSKQLPVSTPPLKGFLRWAYTLSITSSYSQTLPWYYSNFIQLSCTKRFLEDGIQCFVDFHRGQPNELNFNNPFLVTCCVNYSILSNLSLDSLIEFFVHQIRNEYYCIVFLDESRLSVSASFEQDPFPHHLFLYGYDTDERVFHASMFDKTGVYRNLTITFDEFRNAVQSMRTLLENNETGDHHTYLYQFKDGNYKFDHTAVKDQLKDYLNSENHINRINFNGQNMVYGLEIYDYLKLYYEAVRDRNPSLVWQNDIRHLHVLWEHKMVMSERISYLIGNGIIGQDEILIDGYKKLTHQALLLRDHYIRHSMRPDGSIFDRVTGKLQEFKDQEAHYLERLLRQLEK</sequence>
<dbReference type="Proteomes" id="UP000490800">
    <property type="component" value="Unassembled WGS sequence"/>
</dbReference>
<evidence type="ECO:0000313" key="1">
    <source>
        <dbReference type="EMBL" id="MVO99826.1"/>
    </source>
</evidence>
<protein>
    <recommendedName>
        <fullName evidence="3">Butirosin biosynthesis protein H N-terminal domain-containing protein</fullName>
    </recommendedName>
</protein>
<keyword evidence="2" id="KW-1185">Reference proteome</keyword>
<dbReference type="EMBL" id="RHLK01000004">
    <property type="protein sequence ID" value="MVO99826.1"/>
    <property type="molecule type" value="Genomic_DNA"/>
</dbReference>
<evidence type="ECO:0000313" key="2">
    <source>
        <dbReference type="Proteomes" id="UP000490800"/>
    </source>
</evidence>
<name>A0A7X3JZA7_9BACL</name>
<evidence type="ECO:0008006" key="3">
    <source>
        <dbReference type="Google" id="ProtNLM"/>
    </source>
</evidence>
<dbReference type="AlphaFoldDB" id="A0A7X3JZA7"/>
<proteinExistence type="predicted"/>